<dbReference type="AlphaFoldDB" id="A0AAE1KLS6"/>
<keyword evidence="3" id="KW-0444">Lipid biosynthesis</keyword>
<name>A0AAE1KLS6_PETCI</name>
<evidence type="ECO:0000256" key="2">
    <source>
        <dbReference type="ARBA" id="ARBA00005189"/>
    </source>
</evidence>
<dbReference type="PROSITE" id="PS50056">
    <property type="entry name" value="TYR_PHOSPHATASE_2"/>
    <property type="match status" value="1"/>
</dbReference>
<gene>
    <name evidence="20" type="ORF">Pcinc_020117</name>
</gene>
<comment type="catalytic activity">
    <reaction evidence="12">
        <text>a 1,2-diacyl-sn-glycero-3-phospho-(1'-sn-glycero-3'-phosphate) + H2O = a 1,2-diacyl-sn-glycero-3-phospho-(1'-sn-glycerol) + phosphate</text>
        <dbReference type="Rhea" id="RHEA:33751"/>
        <dbReference type="ChEBI" id="CHEBI:15377"/>
        <dbReference type="ChEBI" id="CHEBI:43474"/>
        <dbReference type="ChEBI" id="CHEBI:60110"/>
        <dbReference type="ChEBI" id="CHEBI:64716"/>
        <dbReference type="EC" id="3.1.3.27"/>
    </reaction>
    <physiologicalReaction direction="left-to-right" evidence="12">
        <dbReference type="Rhea" id="RHEA:33752"/>
    </physiologicalReaction>
</comment>
<evidence type="ECO:0000256" key="1">
    <source>
        <dbReference type="ARBA" id="ARBA00004370"/>
    </source>
</evidence>
<keyword evidence="9" id="KW-1208">Phospholipid metabolism</keyword>
<evidence type="ECO:0000256" key="10">
    <source>
        <dbReference type="ARBA" id="ARBA00024192"/>
    </source>
</evidence>
<organism evidence="20 21">
    <name type="scientific">Petrolisthes cinctipes</name>
    <name type="common">Flat porcelain crab</name>
    <dbReference type="NCBI Taxonomy" id="88211"/>
    <lineage>
        <taxon>Eukaryota</taxon>
        <taxon>Metazoa</taxon>
        <taxon>Ecdysozoa</taxon>
        <taxon>Arthropoda</taxon>
        <taxon>Crustacea</taxon>
        <taxon>Multicrustacea</taxon>
        <taxon>Malacostraca</taxon>
        <taxon>Eumalacostraca</taxon>
        <taxon>Eucarida</taxon>
        <taxon>Decapoda</taxon>
        <taxon>Pleocyemata</taxon>
        <taxon>Anomura</taxon>
        <taxon>Galatheoidea</taxon>
        <taxon>Porcellanidae</taxon>
        <taxon>Petrolisthes</taxon>
    </lineage>
</organism>
<evidence type="ECO:0000256" key="17">
    <source>
        <dbReference type="ARBA" id="ARBA00069309"/>
    </source>
</evidence>
<keyword evidence="21" id="KW-1185">Reference proteome</keyword>
<evidence type="ECO:0000256" key="16">
    <source>
        <dbReference type="ARBA" id="ARBA00052780"/>
    </source>
</evidence>
<protein>
    <recommendedName>
        <fullName evidence="17">Phosphatidylglycerophosphatase and protein-tyrosine phosphatase 1</fullName>
        <ecNumber evidence="11">3.1.3.27</ecNumber>
    </recommendedName>
</protein>
<comment type="subcellular location">
    <subcellularLocation>
        <location evidence="1">Membrane</location>
    </subcellularLocation>
</comment>
<dbReference type="FunFam" id="3.90.190.10:FF:000060">
    <property type="entry name" value="Phosphatidylglycerophosphatase and protein-tyrosine phosphatase 1"/>
    <property type="match status" value="1"/>
</dbReference>
<comment type="catalytic activity">
    <reaction evidence="14">
        <text>1,2-dibutyryl-sn-glycero-3-phospho-(1D-myo-inositol-5-phosphate) + H2O = 1,2-dibutyryl-sn-glycero-3-phospho-(1D-myo-inositol) + phosphate</text>
        <dbReference type="Rhea" id="RHEA:42584"/>
        <dbReference type="ChEBI" id="CHEBI:15377"/>
        <dbReference type="ChEBI" id="CHEBI:43474"/>
        <dbReference type="ChEBI" id="CHEBI:82605"/>
        <dbReference type="ChEBI" id="CHEBI:82606"/>
    </reaction>
    <physiologicalReaction direction="left-to-right" evidence="14">
        <dbReference type="Rhea" id="RHEA:42585"/>
    </physiologicalReaction>
</comment>
<evidence type="ECO:0000256" key="14">
    <source>
        <dbReference type="ARBA" id="ARBA00052505"/>
    </source>
</evidence>
<keyword evidence="6" id="KW-0443">Lipid metabolism</keyword>
<dbReference type="SUPFAM" id="SSF52799">
    <property type="entry name" value="(Phosphotyrosine protein) phosphatases II"/>
    <property type="match status" value="1"/>
</dbReference>
<dbReference type="InterPro" id="IPR020422">
    <property type="entry name" value="TYR_PHOSPHATASE_DUAL_dom"/>
</dbReference>
<evidence type="ECO:0000256" key="15">
    <source>
        <dbReference type="ARBA" id="ARBA00052632"/>
    </source>
</evidence>
<dbReference type="GO" id="GO:0008654">
    <property type="term" value="P:phospholipid biosynthetic process"/>
    <property type="evidence" value="ECO:0007669"/>
    <property type="project" value="UniProtKB-KW"/>
</dbReference>
<evidence type="ECO:0000256" key="5">
    <source>
        <dbReference type="ARBA" id="ARBA00022912"/>
    </source>
</evidence>
<dbReference type="SMART" id="SM00404">
    <property type="entry name" value="PTPc_motif"/>
    <property type="match status" value="1"/>
</dbReference>
<evidence type="ECO:0000313" key="21">
    <source>
        <dbReference type="Proteomes" id="UP001286313"/>
    </source>
</evidence>
<comment type="catalytic activity">
    <reaction evidence="15">
        <text>1,2-di-(9Z-octadecenoyl)-sn-glycero-3-phospho-(1'-sn-glycerol-3'-phosphate) + H2O = 1,2-di-(9Z-octadecenoyl)-sn-glycero-3-phospho-(1'-sn-glycerol) + phosphate</text>
        <dbReference type="Rhea" id="RHEA:42304"/>
        <dbReference type="ChEBI" id="CHEBI:15377"/>
        <dbReference type="ChEBI" id="CHEBI:43474"/>
        <dbReference type="ChEBI" id="CHEBI:75163"/>
        <dbReference type="ChEBI" id="CHEBI:78907"/>
    </reaction>
    <physiologicalReaction direction="left-to-right" evidence="15">
        <dbReference type="Rhea" id="RHEA:42305"/>
    </physiologicalReaction>
</comment>
<dbReference type="GO" id="GO:0005737">
    <property type="term" value="C:cytoplasm"/>
    <property type="evidence" value="ECO:0007669"/>
    <property type="project" value="UniProtKB-ARBA"/>
</dbReference>
<dbReference type="GO" id="GO:0016020">
    <property type="term" value="C:membrane"/>
    <property type="evidence" value="ECO:0007669"/>
    <property type="project" value="UniProtKB-SubCell"/>
</dbReference>
<comment type="caution">
    <text evidence="20">The sequence shown here is derived from an EMBL/GenBank/DDBJ whole genome shotgun (WGS) entry which is preliminary data.</text>
</comment>
<reference evidence="20" key="1">
    <citation type="submission" date="2023-10" db="EMBL/GenBank/DDBJ databases">
        <title>Genome assemblies of two species of porcelain crab, Petrolisthes cinctipes and Petrolisthes manimaculis (Anomura: Porcellanidae).</title>
        <authorList>
            <person name="Angst P."/>
        </authorList>
    </citation>
    <scope>NUCLEOTIDE SEQUENCE</scope>
    <source>
        <strain evidence="20">PB745_01</strain>
        <tissue evidence="20">Gill</tissue>
    </source>
</reference>
<keyword evidence="5" id="KW-0904">Protein phosphatase</keyword>
<dbReference type="Gene3D" id="3.90.190.10">
    <property type="entry name" value="Protein tyrosine phosphatase superfamily"/>
    <property type="match status" value="1"/>
</dbReference>
<evidence type="ECO:0000256" key="7">
    <source>
        <dbReference type="ARBA" id="ARBA00023136"/>
    </source>
</evidence>
<dbReference type="InterPro" id="IPR000340">
    <property type="entry name" value="Dual-sp_phosphatase_cat-dom"/>
</dbReference>
<feature type="domain" description="Tyrosine specific protein phosphatases" evidence="19">
    <location>
        <begin position="100"/>
        <end position="170"/>
    </location>
</feature>
<dbReference type="Pfam" id="PF00782">
    <property type="entry name" value="DSPc"/>
    <property type="match status" value="1"/>
</dbReference>
<sequence length="198" mass="23016">MGRVFARLTFLPTLLYNIAMERASLRPWYNSIDPRIILGALPLRHMCKKLVEEENVKAVVSMNEDYELKWLSNMHKEWSNLGVKFLQLSTVDLFEAPSQTKLQQGVKFIQDFEKEGQEGRVYVHCKAGRTRSATLVACYLMDKYNWTPQQAVDHLRTKRPQTFLRSRQHEAIHLYHQQLVSQGKCPSSHVLSPDSRSL</sequence>
<evidence type="ECO:0000313" key="20">
    <source>
        <dbReference type="EMBL" id="KAK3874990.1"/>
    </source>
</evidence>
<dbReference type="GO" id="GO:0008962">
    <property type="term" value="F:phosphatidylglycerophosphatase activity"/>
    <property type="evidence" value="ECO:0007669"/>
    <property type="project" value="UniProtKB-EC"/>
</dbReference>
<dbReference type="SMART" id="SM00195">
    <property type="entry name" value="DSPc"/>
    <property type="match status" value="1"/>
</dbReference>
<dbReference type="InterPro" id="IPR044596">
    <property type="entry name" value="PTPMT1-like"/>
</dbReference>
<comment type="pathway">
    <text evidence="2">Lipid metabolism.</text>
</comment>
<evidence type="ECO:0000256" key="4">
    <source>
        <dbReference type="ARBA" id="ARBA00022801"/>
    </source>
</evidence>
<dbReference type="Proteomes" id="UP001286313">
    <property type="component" value="Unassembled WGS sequence"/>
</dbReference>
<dbReference type="PANTHER" id="PTHR46712">
    <property type="entry name" value="PHOSPHATIDYLGLYCEROPHOSPHATASE AND PROTEIN-TYROSINE PHOSPHATASE 1"/>
    <property type="match status" value="1"/>
</dbReference>
<dbReference type="PROSITE" id="PS50054">
    <property type="entry name" value="TYR_PHOSPHATASE_DUAL"/>
    <property type="match status" value="1"/>
</dbReference>
<accession>A0AAE1KLS6</accession>
<evidence type="ECO:0000256" key="8">
    <source>
        <dbReference type="ARBA" id="ARBA00023209"/>
    </source>
</evidence>
<keyword evidence="4" id="KW-0378">Hydrolase</keyword>
<dbReference type="EMBL" id="JAWQEG010002026">
    <property type="protein sequence ID" value="KAK3874990.1"/>
    <property type="molecule type" value="Genomic_DNA"/>
</dbReference>
<dbReference type="InterPro" id="IPR000387">
    <property type="entry name" value="Tyr_Pase_dom"/>
</dbReference>
<evidence type="ECO:0000256" key="6">
    <source>
        <dbReference type="ARBA" id="ARBA00023098"/>
    </source>
</evidence>
<comment type="catalytic activity">
    <reaction evidence="16">
        <text>1,2-dioctanoyl-sn-glycero-3-phospho-(1D-myo-inositol-5-phosphate) + H2O = 1,2-dioctanoyl-sn-glycero-3-phospho-(1D-myo-inositol) + phosphate</text>
        <dbReference type="Rhea" id="RHEA:42308"/>
        <dbReference type="ChEBI" id="CHEBI:15377"/>
        <dbReference type="ChEBI" id="CHEBI:43474"/>
        <dbReference type="ChEBI" id="CHEBI:65221"/>
        <dbReference type="ChEBI" id="CHEBI:78911"/>
    </reaction>
    <physiologicalReaction direction="left-to-right" evidence="16">
        <dbReference type="Rhea" id="RHEA:42309"/>
    </physiologicalReaction>
</comment>
<evidence type="ECO:0000256" key="9">
    <source>
        <dbReference type="ARBA" id="ARBA00023264"/>
    </source>
</evidence>
<evidence type="ECO:0000256" key="13">
    <source>
        <dbReference type="ARBA" id="ARBA00051818"/>
    </source>
</evidence>
<dbReference type="PROSITE" id="PS00383">
    <property type="entry name" value="TYR_PHOSPHATASE_1"/>
    <property type="match status" value="1"/>
</dbReference>
<dbReference type="EC" id="3.1.3.27" evidence="11"/>
<dbReference type="PANTHER" id="PTHR46712:SF1">
    <property type="entry name" value="PHOSPHATIDYLGLYCEROPHOSPHATASE AND PROTEIN-TYROSINE PHOSPHATASE 1"/>
    <property type="match status" value="1"/>
</dbReference>
<evidence type="ECO:0000259" key="19">
    <source>
        <dbReference type="PROSITE" id="PS50056"/>
    </source>
</evidence>
<dbReference type="InterPro" id="IPR029021">
    <property type="entry name" value="Prot-tyrosine_phosphatase-like"/>
</dbReference>
<evidence type="ECO:0000259" key="18">
    <source>
        <dbReference type="PROSITE" id="PS50054"/>
    </source>
</evidence>
<dbReference type="CDD" id="cd14524">
    <property type="entry name" value="PTPMT1"/>
    <property type="match status" value="1"/>
</dbReference>
<proteinExistence type="predicted"/>
<dbReference type="InterPro" id="IPR003595">
    <property type="entry name" value="Tyr_Pase_cat"/>
</dbReference>
<keyword evidence="8" id="KW-0594">Phospholipid biosynthesis</keyword>
<keyword evidence="7" id="KW-0472">Membrane</keyword>
<dbReference type="GO" id="GO:0004439">
    <property type="term" value="F:phosphatidylinositol-4,5-bisphosphate 5-phosphatase activity"/>
    <property type="evidence" value="ECO:0007669"/>
    <property type="project" value="TreeGrafter"/>
</dbReference>
<dbReference type="InterPro" id="IPR042165">
    <property type="entry name" value="PTPMT1"/>
</dbReference>
<comment type="catalytic activity">
    <reaction evidence="13">
        <text>a 1-acyl-2-hexanoyl-sn-glycero-3-phospho-(1D-myo-inositol-5-phosphate) + H2O = a 1-acyl-2-hexanoyl-sn-glycero-3-phospho-(1D-myo-inositol) + phosphate</text>
        <dbReference type="Rhea" id="RHEA:42320"/>
        <dbReference type="ChEBI" id="CHEBI:15377"/>
        <dbReference type="ChEBI" id="CHEBI:43474"/>
        <dbReference type="ChEBI" id="CHEBI:78930"/>
        <dbReference type="ChEBI" id="CHEBI:78931"/>
    </reaction>
    <physiologicalReaction direction="left-to-right" evidence="13">
        <dbReference type="Rhea" id="RHEA:42321"/>
    </physiologicalReaction>
</comment>
<dbReference type="InterPro" id="IPR016130">
    <property type="entry name" value="Tyr_Pase_AS"/>
</dbReference>
<comment type="pathway">
    <text evidence="10">Phospholipid metabolism; phosphatidylglycerol biosynthesis; phosphatidylglycerol from CDP-diacylglycerol: step 2/2.</text>
</comment>
<feature type="domain" description="Tyrosine-protein phosphatase" evidence="18">
    <location>
        <begin position="28"/>
        <end position="181"/>
    </location>
</feature>
<evidence type="ECO:0000256" key="3">
    <source>
        <dbReference type="ARBA" id="ARBA00022516"/>
    </source>
</evidence>
<dbReference type="GO" id="GO:0004721">
    <property type="term" value="F:phosphoprotein phosphatase activity"/>
    <property type="evidence" value="ECO:0007669"/>
    <property type="project" value="UniProtKB-KW"/>
</dbReference>
<evidence type="ECO:0000256" key="12">
    <source>
        <dbReference type="ARBA" id="ARBA00050944"/>
    </source>
</evidence>
<evidence type="ECO:0000256" key="11">
    <source>
        <dbReference type="ARBA" id="ARBA00024224"/>
    </source>
</evidence>